<dbReference type="GO" id="GO:0016197">
    <property type="term" value="P:endosomal transport"/>
    <property type="evidence" value="ECO:0007669"/>
    <property type="project" value="TreeGrafter"/>
</dbReference>
<dbReference type="Pfam" id="PF05050">
    <property type="entry name" value="Methyltransf_21"/>
    <property type="match status" value="1"/>
</dbReference>
<dbReference type="InterPro" id="IPR029063">
    <property type="entry name" value="SAM-dependent_MTases_sf"/>
</dbReference>
<dbReference type="PANTHER" id="PTHR34009">
    <property type="entry name" value="PROTEIN STAR"/>
    <property type="match status" value="1"/>
</dbReference>
<dbReference type="SUPFAM" id="SSF53335">
    <property type="entry name" value="S-adenosyl-L-methionine-dependent methyltransferases"/>
    <property type="match status" value="1"/>
</dbReference>
<dbReference type="NCBIfam" id="TIGR01444">
    <property type="entry name" value="fkbM_fam"/>
    <property type="match status" value="1"/>
</dbReference>
<name>A0A2W7TUP5_9FLAO</name>
<dbReference type="PANTHER" id="PTHR34009:SF2">
    <property type="entry name" value="PROTEIN STAR"/>
    <property type="match status" value="1"/>
</dbReference>
<protein>
    <recommendedName>
        <fullName evidence="1">Methyltransferase FkbM domain-containing protein</fullName>
    </recommendedName>
</protein>
<organism evidence="2 3">
    <name type="scientific">Flavobacterium aquariorum</name>
    <dbReference type="NCBI Taxonomy" id="2217670"/>
    <lineage>
        <taxon>Bacteria</taxon>
        <taxon>Pseudomonadati</taxon>
        <taxon>Bacteroidota</taxon>
        <taxon>Flavobacteriia</taxon>
        <taxon>Flavobacteriales</taxon>
        <taxon>Flavobacteriaceae</taxon>
        <taxon>Flavobacterium</taxon>
    </lineage>
</organism>
<dbReference type="EMBL" id="QKXH01000010">
    <property type="protein sequence ID" value="PZX92460.1"/>
    <property type="molecule type" value="Genomic_DNA"/>
</dbReference>
<comment type="caution">
    <text evidence="2">The sequence shown here is derived from an EMBL/GenBank/DDBJ whole genome shotgun (WGS) entry which is preliminary data.</text>
</comment>
<evidence type="ECO:0000313" key="2">
    <source>
        <dbReference type="EMBL" id="PZX92460.1"/>
    </source>
</evidence>
<dbReference type="GO" id="GO:0005886">
    <property type="term" value="C:plasma membrane"/>
    <property type="evidence" value="ECO:0007669"/>
    <property type="project" value="TreeGrafter"/>
</dbReference>
<dbReference type="InterPro" id="IPR006342">
    <property type="entry name" value="FkbM_mtfrase"/>
</dbReference>
<dbReference type="OrthoDB" id="9801609at2"/>
<evidence type="ECO:0000313" key="3">
    <source>
        <dbReference type="Proteomes" id="UP000249177"/>
    </source>
</evidence>
<gene>
    <name evidence="2" type="ORF">DOS84_15170</name>
</gene>
<dbReference type="GO" id="GO:0006888">
    <property type="term" value="P:endoplasmic reticulum to Golgi vesicle-mediated transport"/>
    <property type="evidence" value="ECO:0007669"/>
    <property type="project" value="TreeGrafter"/>
</dbReference>
<evidence type="ECO:0000259" key="1">
    <source>
        <dbReference type="Pfam" id="PF05050"/>
    </source>
</evidence>
<dbReference type="RefSeq" id="WP_111410967.1">
    <property type="nucleotide sequence ID" value="NZ_QKXH01000010.1"/>
</dbReference>
<dbReference type="Proteomes" id="UP000249177">
    <property type="component" value="Unassembled WGS sequence"/>
</dbReference>
<feature type="domain" description="Methyltransferase FkbM" evidence="1">
    <location>
        <begin position="48"/>
        <end position="205"/>
    </location>
</feature>
<proteinExistence type="predicted"/>
<accession>A0A2W7TUP5</accession>
<dbReference type="GO" id="GO:0005737">
    <property type="term" value="C:cytoplasm"/>
    <property type="evidence" value="ECO:0007669"/>
    <property type="project" value="GOC"/>
</dbReference>
<dbReference type="Gene3D" id="3.40.50.150">
    <property type="entry name" value="Vaccinia Virus protein VP39"/>
    <property type="match status" value="1"/>
</dbReference>
<dbReference type="InterPro" id="IPR053202">
    <property type="entry name" value="EGF_Rcpt_Signaling_Reg"/>
</dbReference>
<keyword evidence="3" id="KW-1185">Reference proteome</keyword>
<reference evidence="2 3" key="1">
    <citation type="submission" date="2018-06" db="EMBL/GenBank/DDBJ databases">
        <title>Flavobacterium sp IMCC34762, genome.</title>
        <authorList>
            <person name="Joung Y."/>
            <person name="Cho J."/>
            <person name="Song J."/>
        </authorList>
    </citation>
    <scope>NUCLEOTIDE SEQUENCE [LARGE SCALE GENOMIC DNA]</scope>
    <source>
        <strain evidence="2 3">IMCC34762</strain>
    </source>
</reference>
<sequence length="229" mass="26774">MKNKIKELIFKRFNVSFSKSGDDIQLNKLIGSTSPGVYVDIGCWHPIKASNTYYFYLRGWKGLCIDPNPELEILYKNFRPKDNFINCAVGEDLKNFKYYMLDDQYSSMNTLDFDFIKKHNLVDRIKKTIDVPTYSLKKILDVNIKENDRLDFFDIDVEGFDLEVLKTNDWVKYRPKIVVIETDLSLKDDLNSEIVSYLESKDYRLIGKSIIMGDLGNLFLIDNKLNPCE</sequence>
<dbReference type="AlphaFoldDB" id="A0A2W7TUP5"/>